<reference evidence="4 5" key="1">
    <citation type="journal article" date="2012" name="Environ. Microbiol.">
        <title>The genome sequence of Desulfatibacillum alkenivorans AK-01: a blueprint for anaerobic alkane oxidation.</title>
        <authorList>
            <person name="Callaghan A.V."/>
            <person name="Morris B.E."/>
            <person name="Pereira I.A."/>
            <person name="McInerney M.J."/>
            <person name="Austin R.N."/>
            <person name="Groves J.T."/>
            <person name="Kukor J.J."/>
            <person name="Suflita J.M."/>
            <person name="Young L.Y."/>
            <person name="Zylstra G.J."/>
            <person name="Wawrik B."/>
        </authorList>
    </citation>
    <scope>NUCLEOTIDE SEQUENCE [LARGE SCALE GENOMIC DNA]</scope>
    <source>
        <strain evidence="4 5">AK-01</strain>
    </source>
</reference>
<dbReference type="SUPFAM" id="SSF53901">
    <property type="entry name" value="Thiolase-like"/>
    <property type="match status" value="2"/>
</dbReference>
<dbReference type="InterPro" id="IPR002155">
    <property type="entry name" value="Thiolase"/>
</dbReference>
<dbReference type="CDD" id="cd00829">
    <property type="entry name" value="SCP-x_thiolase"/>
    <property type="match status" value="1"/>
</dbReference>
<keyword evidence="5" id="KW-1185">Reference proteome</keyword>
<dbReference type="HOGENOM" id="CLU_035425_2_2_7"/>
<dbReference type="InterPro" id="IPR020616">
    <property type="entry name" value="Thiolase_N"/>
</dbReference>
<dbReference type="PANTHER" id="PTHR42870">
    <property type="entry name" value="ACETYL-COA C-ACETYLTRANSFERASE"/>
    <property type="match status" value="1"/>
</dbReference>
<dbReference type="KEGG" id="dal:Dalk_4048"/>
<dbReference type="InterPro" id="IPR055140">
    <property type="entry name" value="Thiolase_C_2"/>
</dbReference>
<organism evidence="4 5">
    <name type="scientific">Desulfatibacillum aliphaticivorans</name>
    <dbReference type="NCBI Taxonomy" id="218208"/>
    <lineage>
        <taxon>Bacteria</taxon>
        <taxon>Pseudomonadati</taxon>
        <taxon>Thermodesulfobacteriota</taxon>
        <taxon>Desulfobacteria</taxon>
        <taxon>Desulfobacterales</taxon>
        <taxon>Desulfatibacillaceae</taxon>
        <taxon>Desulfatibacillum</taxon>
    </lineage>
</organism>
<proteinExistence type="predicted"/>
<evidence type="ECO:0000256" key="1">
    <source>
        <dbReference type="SAM" id="MobiDB-lite"/>
    </source>
</evidence>
<evidence type="ECO:0000259" key="3">
    <source>
        <dbReference type="Pfam" id="PF22691"/>
    </source>
</evidence>
<dbReference type="EMBL" id="CP001322">
    <property type="protein sequence ID" value="ACL05733.1"/>
    <property type="molecule type" value="Genomic_DNA"/>
</dbReference>
<dbReference type="PIRSF" id="PIRSF000429">
    <property type="entry name" value="Ac-CoA_Ac_transf"/>
    <property type="match status" value="1"/>
</dbReference>
<feature type="domain" description="Thiolase N-terminal" evidence="2">
    <location>
        <begin position="5"/>
        <end position="218"/>
    </location>
</feature>
<dbReference type="Pfam" id="PF00108">
    <property type="entry name" value="Thiolase_N"/>
    <property type="match status" value="1"/>
</dbReference>
<dbReference type="Gene3D" id="3.40.47.10">
    <property type="match status" value="1"/>
</dbReference>
<keyword evidence="4" id="KW-0012">Acyltransferase</keyword>
<dbReference type="eggNOG" id="COG0183">
    <property type="taxonomic scope" value="Bacteria"/>
</dbReference>
<gene>
    <name evidence="4" type="ordered locus">Dalk_4048</name>
</gene>
<evidence type="ECO:0000313" key="5">
    <source>
        <dbReference type="Proteomes" id="UP000000739"/>
    </source>
</evidence>
<feature type="domain" description="Thiolase C-terminal" evidence="3">
    <location>
        <begin position="255"/>
        <end position="380"/>
    </location>
</feature>
<dbReference type="Pfam" id="PF22691">
    <property type="entry name" value="Thiolase_C_1"/>
    <property type="match status" value="1"/>
</dbReference>
<dbReference type="PANTHER" id="PTHR42870:SF1">
    <property type="entry name" value="NON-SPECIFIC LIPID-TRANSFER PROTEIN-LIKE 2"/>
    <property type="match status" value="1"/>
</dbReference>
<sequence length="386" mass="41502">MAQKVAIVGTGQTDHKSHRPDVTGQEMIREAVDRALEDCGITIRDIDAIVIGNMDHFESINYVDNWSIEGSGGFMKPIMKVTTGGTTGASVAIAAYYHVASGMFDRVLAIGWEKNSESDTTGAIITCSDPIWDRFSYSGAIPSLATEATAYMKQYGATQEDAARVAVRDRNNALNNPHAHLQRPITLEDVMSSPMLAHPIKLLDVCPRTDGACAVVFAADGEAQRLAKQPAWVHASAVRHTYSWFGDSTDYDAGLVSLARASQEAYKKAGITNPAKELDVAELYLPYTYAGIKWIEDLKFCGRGEGAKFVRDGNTNMDGMIPVNPSGGVISTNCIGATALLRVAEASIQVMGKGGKRQLPKVNKALATGFGGCFWSDVMILGAERS</sequence>
<name>B8FM00_DESAL</name>
<dbReference type="RefSeq" id="WP_015948781.1">
    <property type="nucleotide sequence ID" value="NC_011768.1"/>
</dbReference>
<protein>
    <submittedName>
        <fullName evidence="4">Propanoyl-CoA C-acyltransferase</fullName>
        <ecNumber evidence="4">2.3.1.176</ecNumber>
    </submittedName>
</protein>
<evidence type="ECO:0000259" key="2">
    <source>
        <dbReference type="Pfam" id="PF00108"/>
    </source>
</evidence>
<dbReference type="GO" id="GO:0003988">
    <property type="term" value="F:acetyl-CoA C-acyltransferase activity"/>
    <property type="evidence" value="ECO:0007669"/>
    <property type="project" value="UniProtKB-ARBA"/>
</dbReference>
<dbReference type="EC" id="2.3.1.176" evidence="4"/>
<accession>B8FM00</accession>
<evidence type="ECO:0000313" key="4">
    <source>
        <dbReference type="EMBL" id="ACL05733.1"/>
    </source>
</evidence>
<feature type="region of interest" description="Disordered" evidence="1">
    <location>
        <begin position="1"/>
        <end position="20"/>
    </location>
</feature>
<keyword evidence="4" id="KW-0808">Transferase</keyword>
<dbReference type="AlphaFoldDB" id="B8FM00"/>
<dbReference type="Proteomes" id="UP000000739">
    <property type="component" value="Chromosome"/>
</dbReference>
<dbReference type="InterPro" id="IPR016039">
    <property type="entry name" value="Thiolase-like"/>
</dbReference>